<dbReference type="Gene3D" id="3.30.750.170">
    <property type="match status" value="1"/>
</dbReference>
<keyword evidence="4" id="KW-1185">Reference proteome</keyword>
<dbReference type="GO" id="GO:0006508">
    <property type="term" value="P:proteolysis"/>
    <property type="evidence" value="ECO:0007669"/>
    <property type="project" value="InterPro"/>
</dbReference>
<evidence type="ECO:0000313" key="4">
    <source>
        <dbReference type="Proteomes" id="UP000076715"/>
    </source>
</evidence>
<organism evidence="3 4">
    <name type="scientific">Aquimarina aggregata</name>
    <dbReference type="NCBI Taxonomy" id="1642818"/>
    <lineage>
        <taxon>Bacteria</taxon>
        <taxon>Pseudomonadati</taxon>
        <taxon>Bacteroidota</taxon>
        <taxon>Flavobacteriia</taxon>
        <taxon>Flavobacteriales</taxon>
        <taxon>Flavobacteriaceae</taxon>
        <taxon>Aquimarina</taxon>
    </lineage>
</organism>
<dbReference type="PROSITE" id="PS51257">
    <property type="entry name" value="PROKAR_LIPOPROTEIN"/>
    <property type="match status" value="1"/>
</dbReference>
<dbReference type="PANTHER" id="PTHR32060">
    <property type="entry name" value="TAIL-SPECIFIC PROTEASE"/>
    <property type="match status" value="1"/>
</dbReference>
<dbReference type="InterPro" id="IPR005151">
    <property type="entry name" value="Tail-specific_protease"/>
</dbReference>
<comment type="caution">
    <text evidence="3">The sequence shown here is derived from an EMBL/GenBank/DDBJ whole genome shotgun (WGS) entry which is preliminary data.</text>
</comment>
<feature type="chain" id="PRO_5007834151" description="Tail specific protease domain-containing protein" evidence="1">
    <location>
        <begin position="24"/>
        <end position="502"/>
    </location>
</feature>
<dbReference type="STRING" id="1642818.AWE51_21300"/>
<dbReference type="Pfam" id="PF03572">
    <property type="entry name" value="Peptidase_S41"/>
    <property type="match status" value="1"/>
</dbReference>
<dbReference type="Gene3D" id="2.30.42.10">
    <property type="match status" value="1"/>
</dbReference>
<dbReference type="SUPFAM" id="SSF52096">
    <property type="entry name" value="ClpP/crotonase"/>
    <property type="match status" value="1"/>
</dbReference>
<protein>
    <recommendedName>
        <fullName evidence="2">Tail specific protease domain-containing protein</fullName>
    </recommendedName>
</protein>
<dbReference type="GO" id="GO:0030288">
    <property type="term" value="C:outer membrane-bounded periplasmic space"/>
    <property type="evidence" value="ECO:0007669"/>
    <property type="project" value="TreeGrafter"/>
</dbReference>
<evidence type="ECO:0000313" key="3">
    <source>
        <dbReference type="EMBL" id="KZS41546.1"/>
    </source>
</evidence>
<evidence type="ECO:0000256" key="1">
    <source>
        <dbReference type="SAM" id="SignalP"/>
    </source>
</evidence>
<dbReference type="AlphaFoldDB" id="A0A162FD92"/>
<dbReference type="CDD" id="cd07561">
    <property type="entry name" value="Peptidase_S41_CPP_like"/>
    <property type="match status" value="1"/>
</dbReference>
<name>A0A162FD92_9FLAO</name>
<dbReference type="PANTHER" id="PTHR32060:SF30">
    <property type="entry name" value="CARBOXY-TERMINAL PROCESSING PROTEASE CTPA"/>
    <property type="match status" value="1"/>
</dbReference>
<gene>
    <name evidence="3" type="ORF">AWE51_21300</name>
</gene>
<evidence type="ECO:0000259" key="2">
    <source>
        <dbReference type="SMART" id="SM00245"/>
    </source>
</evidence>
<feature type="domain" description="Tail specific protease" evidence="2">
    <location>
        <begin position="201"/>
        <end position="404"/>
    </location>
</feature>
<dbReference type="SMART" id="SM00245">
    <property type="entry name" value="TSPc"/>
    <property type="match status" value="1"/>
</dbReference>
<dbReference type="RefSeq" id="WP_066311867.1">
    <property type="nucleotide sequence ID" value="NZ_LQRT01000004.1"/>
</dbReference>
<dbReference type="EMBL" id="LQRT01000004">
    <property type="protein sequence ID" value="KZS41546.1"/>
    <property type="molecule type" value="Genomic_DNA"/>
</dbReference>
<dbReference type="Gene3D" id="3.90.226.10">
    <property type="entry name" value="2-enoyl-CoA Hydratase, Chain A, domain 1"/>
    <property type="match status" value="1"/>
</dbReference>
<sequence length="502" mass="56537">MKKEIFRAAVLVFTFLFLVSCSSDDDAPDPNPVSIQNDDENIDSFVWRAMNFWYLYKDDVPNLQDSKIDNTNEYRKFLSTYDSPENLFDDLLTKNILQGVQEDRFSRIVNDYIALEQNLSGTSKNNGMEFDLGRIVNTDDIFGFVRYVLPGTDAESKGVSRGDIFTRINGTQLNLDNYRSLLFGLDSYEVEFNVIENGALVPTKNLTLIKTEYTENPIFIAKNIEYGGQKIGYLMYNGFTFGFNKQMNDAFANFKNDGISDLILDLRYNGGGSVYTAVALSSMITGNYTGQIFAKSIYNQDILDIVSNQDNADEFLNDRFLDNIITDFDNNTQEPINSLGLQKIYILTSRSSASASELVINSLSSYIDVIQIGTETSGKFQASRTLYDSGDLNREGANPDHTYALQPLISKISNKDDNTDFINGLTPLVRFSEDFQNMGTLGESNEPFLNTALEYIVNGAALATKKQGTIQFELIGNSKMNSSSYQRMYIDNIPFSTFEEKE</sequence>
<dbReference type="GO" id="GO:0004175">
    <property type="term" value="F:endopeptidase activity"/>
    <property type="evidence" value="ECO:0007669"/>
    <property type="project" value="TreeGrafter"/>
</dbReference>
<dbReference type="InterPro" id="IPR029045">
    <property type="entry name" value="ClpP/crotonase-like_dom_sf"/>
</dbReference>
<feature type="signal peptide" evidence="1">
    <location>
        <begin position="1"/>
        <end position="23"/>
    </location>
</feature>
<dbReference type="GO" id="GO:0007165">
    <property type="term" value="P:signal transduction"/>
    <property type="evidence" value="ECO:0007669"/>
    <property type="project" value="TreeGrafter"/>
</dbReference>
<dbReference type="Pfam" id="PF18294">
    <property type="entry name" value="Pept_S41_N"/>
    <property type="match status" value="1"/>
</dbReference>
<dbReference type="Proteomes" id="UP000076715">
    <property type="component" value="Unassembled WGS sequence"/>
</dbReference>
<dbReference type="InterPro" id="IPR036034">
    <property type="entry name" value="PDZ_sf"/>
</dbReference>
<dbReference type="OrthoDB" id="7168509at2"/>
<accession>A0A162FD92</accession>
<keyword evidence="1" id="KW-0732">Signal</keyword>
<dbReference type="GO" id="GO:0008236">
    <property type="term" value="F:serine-type peptidase activity"/>
    <property type="evidence" value="ECO:0007669"/>
    <property type="project" value="InterPro"/>
</dbReference>
<reference evidence="3 4" key="1">
    <citation type="submission" date="2016-01" db="EMBL/GenBank/DDBJ databases">
        <title>The draft genome sequence of Aquimarina sp. RZW4-3-2.</title>
        <authorList>
            <person name="Wang Y."/>
        </authorList>
    </citation>
    <scope>NUCLEOTIDE SEQUENCE [LARGE SCALE GENOMIC DNA]</scope>
    <source>
        <strain evidence="3 4">RZW4-3-2</strain>
    </source>
</reference>
<dbReference type="InterPro" id="IPR041613">
    <property type="entry name" value="Pept_S41_N"/>
</dbReference>
<proteinExistence type="predicted"/>